<proteinExistence type="predicted"/>
<gene>
    <name evidence="2" type="ORF">N1851_000489</name>
</gene>
<dbReference type="AlphaFoldDB" id="A0AA47NDI4"/>
<reference evidence="2" key="1">
    <citation type="journal article" date="2023" name="Front. Mar. Sci.">
        <title>A new Merluccius polli reference genome to investigate the effects of global change in West African waters.</title>
        <authorList>
            <person name="Mateo J.L."/>
            <person name="Blanco-Fernandez C."/>
            <person name="Garcia-Vazquez E."/>
            <person name="Machado-Schiaffino G."/>
        </authorList>
    </citation>
    <scope>NUCLEOTIDE SEQUENCE</scope>
    <source>
        <strain evidence="2">C29</strain>
        <tissue evidence="2">Fin</tissue>
    </source>
</reference>
<feature type="coiled-coil region" evidence="1">
    <location>
        <begin position="74"/>
        <end position="132"/>
    </location>
</feature>
<evidence type="ECO:0000256" key="1">
    <source>
        <dbReference type="SAM" id="Coils"/>
    </source>
</evidence>
<sequence length="327" mass="36888">MDSSELEELKLEVGGALYTLTRDALIEVCDSLLIAGLNLEKVTGKRRPFLISHITSHLERAELNELEDQGTSELLILKDQIVELQQTAQKIAQEKATANAKQTDLVQETSEEQRLLKEIETLQLALSRQKESNQSNGDKTPQSRISVQWKKELKISGQIGDPGQKDKLTISSLAHQIEQGISKGFPEIDIVDAVIKAIAPGLQLRSYLDEKANLSLPNLRRILRSHYQEKGATELYKQLTSEVQSVKETPQHFLIRALDLRQKILFASQKAESGLRYRVCLQNDSIRSDLQPYLQQTTSSDELHLEKLNTACANEAERQNKKKLLTQ</sequence>
<evidence type="ECO:0000313" key="2">
    <source>
        <dbReference type="EMBL" id="KAK0156236.1"/>
    </source>
</evidence>
<protein>
    <submittedName>
        <fullName evidence="2">Uncharacterized protein</fullName>
    </submittedName>
</protein>
<keyword evidence="1" id="KW-0175">Coiled coil</keyword>
<comment type="caution">
    <text evidence="2">The sequence shown here is derived from an EMBL/GenBank/DDBJ whole genome shotgun (WGS) entry which is preliminary data.</text>
</comment>
<evidence type="ECO:0000313" key="3">
    <source>
        <dbReference type="Proteomes" id="UP001174136"/>
    </source>
</evidence>
<accession>A0AA47NDI4</accession>
<dbReference type="Proteomes" id="UP001174136">
    <property type="component" value="Unassembled WGS sequence"/>
</dbReference>
<organism evidence="2 3">
    <name type="scientific">Merluccius polli</name>
    <name type="common">Benguela hake</name>
    <name type="synonym">Merluccius cadenati</name>
    <dbReference type="NCBI Taxonomy" id="89951"/>
    <lineage>
        <taxon>Eukaryota</taxon>
        <taxon>Metazoa</taxon>
        <taxon>Chordata</taxon>
        <taxon>Craniata</taxon>
        <taxon>Vertebrata</taxon>
        <taxon>Euteleostomi</taxon>
        <taxon>Actinopterygii</taxon>
        <taxon>Neopterygii</taxon>
        <taxon>Teleostei</taxon>
        <taxon>Neoteleostei</taxon>
        <taxon>Acanthomorphata</taxon>
        <taxon>Zeiogadaria</taxon>
        <taxon>Gadariae</taxon>
        <taxon>Gadiformes</taxon>
        <taxon>Gadoidei</taxon>
        <taxon>Merlucciidae</taxon>
        <taxon>Merluccius</taxon>
    </lineage>
</organism>
<dbReference type="EMBL" id="JAOPHQ010000020">
    <property type="protein sequence ID" value="KAK0156236.1"/>
    <property type="molecule type" value="Genomic_DNA"/>
</dbReference>
<keyword evidence="3" id="KW-1185">Reference proteome</keyword>
<name>A0AA47NDI4_MERPO</name>